<accession>A0A6J6A830</accession>
<dbReference type="AlphaFoldDB" id="A0A6J6A830"/>
<reference evidence="1" key="1">
    <citation type="submission" date="2020-05" db="EMBL/GenBank/DDBJ databases">
        <authorList>
            <person name="Chiriac C."/>
            <person name="Salcher M."/>
            <person name="Ghai R."/>
            <person name="Kavagutti S V."/>
        </authorList>
    </citation>
    <scope>NUCLEOTIDE SEQUENCE</scope>
</reference>
<evidence type="ECO:0000313" key="2">
    <source>
        <dbReference type="EMBL" id="CAB4735629.1"/>
    </source>
</evidence>
<gene>
    <name evidence="2" type="ORF">UFOPK2656_02519</name>
    <name evidence="3" type="ORF">UFOPK3267_00790</name>
    <name evidence="4" type="ORF">UFOPK3651_02270</name>
    <name evidence="1" type="ORF">UFOPK4189_02382</name>
</gene>
<evidence type="ECO:0000313" key="4">
    <source>
        <dbReference type="EMBL" id="CAB4942188.1"/>
    </source>
</evidence>
<proteinExistence type="predicted"/>
<dbReference type="EMBL" id="CAEZYF010000018">
    <property type="protein sequence ID" value="CAB4735629.1"/>
    <property type="molecule type" value="Genomic_DNA"/>
</dbReference>
<organism evidence="1">
    <name type="scientific">freshwater metagenome</name>
    <dbReference type="NCBI Taxonomy" id="449393"/>
    <lineage>
        <taxon>unclassified sequences</taxon>
        <taxon>metagenomes</taxon>
        <taxon>ecological metagenomes</taxon>
    </lineage>
</organism>
<dbReference type="EMBL" id="CAFBMT010000013">
    <property type="protein sequence ID" value="CAB4942188.1"/>
    <property type="molecule type" value="Genomic_DNA"/>
</dbReference>
<dbReference type="EMBL" id="CAFBIY010000030">
    <property type="protein sequence ID" value="CAB4848823.1"/>
    <property type="molecule type" value="Genomic_DNA"/>
</dbReference>
<evidence type="ECO:0000313" key="1">
    <source>
        <dbReference type="EMBL" id="CAB4364624.1"/>
    </source>
</evidence>
<evidence type="ECO:0000313" key="3">
    <source>
        <dbReference type="EMBL" id="CAB4848823.1"/>
    </source>
</evidence>
<protein>
    <submittedName>
        <fullName evidence="1">Unannotated protein</fullName>
    </submittedName>
</protein>
<dbReference type="EMBL" id="CAESGF010000016">
    <property type="protein sequence ID" value="CAB4364624.1"/>
    <property type="molecule type" value="Genomic_DNA"/>
</dbReference>
<name>A0A6J6A830_9ZZZZ</name>
<sequence>MPLVPVAPLAVLRATELRRLARRLQALSALTLHRFAGDETWVGPAALACQNDLATHARLLSCEAERLLAVARRLELNGVVAP</sequence>